<protein>
    <submittedName>
        <fullName evidence="1">Uncharacterized protein</fullName>
    </submittedName>
</protein>
<dbReference type="Proteomes" id="UP000464455">
    <property type="component" value="Segment"/>
</dbReference>
<gene>
    <name evidence="1" type="ORF">lillamy92_gp005</name>
</gene>
<name>A0A6B9LAZ3_9CAUD</name>
<proteinExistence type="predicted"/>
<organism evidence="1 2">
    <name type="scientific">Flavobacterium phage vB_FspS_lillamy9-2</name>
    <dbReference type="NCBI Taxonomy" id="2686252"/>
    <lineage>
        <taxon>Viruses</taxon>
        <taxon>Duplodnaviria</taxon>
        <taxon>Heunggongvirae</taxon>
        <taxon>Uroviricota</taxon>
        <taxon>Caudoviricetes</taxon>
        <taxon>Lillamyvirus</taxon>
        <taxon>Lillamyvirus lillamy</taxon>
    </lineage>
</organism>
<dbReference type="EMBL" id="MN812213">
    <property type="protein sequence ID" value="QHB39106.1"/>
    <property type="molecule type" value="Genomic_DNA"/>
</dbReference>
<evidence type="ECO:0000313" key="1">
    <source>
        <dbReference type="EMBL" id="QHB39106.1"/>
    </source>
</evidence>
<sequence>MAKKKHKIELTDLELIALIEILDTFSALSDGIWDDGEAKKALKRTDLMLKKNGFKREFS</sequence>
<evidence type="ECO:0000313" key="2">
    <source>
        <dbReference type="Proteomes" id="UP000464455"/>
    </source>
</evidence>
<accession>A0A6B9LAZ3</accession>
<reference evidence="1 2" key="1">
    <citation type="journal article" date="2020" name="Viruses">
        <title>Diversity and Host Interactions Among Virulent and Temperate Baltic Sea Flavobacterium Phages.</title>
        <authorList>
            <person name="Nilsson E."/>
            <person name="Bayfield O.W."/>
            <person name="Lundin D."/>
            <person name="Antson A.A."/>
            <person name="Holmfeldt K."/>
        </authorList>
    </citation>
    <scope>NUCLEOTIDE SEQUENCE [LARGE SCALE GENOMIC DNA]</scope>
</reference>